<dbReference type="Proteomes" id="UP000275267">
    <property type="component" value="Unassembled WGS sequence"/>
</dbReference>
<evidence type="ECO:0000313" key="1">
    <source>
        <dbReference type="EMBL" id="RLM61816.1"/>
    </source>
</evidence>
<name>A0A3L6PU45_PANMI</name>
<evidence type="ECO:0000313" key="2">
    <source>
        <dbReference type="Proteomes" id="UP000275267"/>
    </source>
</evidence>
<proteinExistence type="predicted"/>
<dbReference type="OrthoDB" id="10505007at2759"/>
<keyword evidence="2" id="KW-1185">Reference proteome</keyword>
<comment type="caution">
    <text evidence="1">The sequence shown here is derived from an EMBL/GenBank/DDBJ whole genome shotgun (WGS) entry which is preliminary data.</text>
</comment>
<protein>
    <submittedName>
        <fullName evidence="1">Uncharacterized protein</fullName>
    </submittedName>
</protein>
<reference evidence="2" key="1">
    <citation type="journal article" date="2019" name="Nat. Commun.">
        <title>The genome of broomcorn millet.</title>
        <authorList>
            <person name="Zou C."/>
            <person name="Miki D."/>
            <person name="Li D."/>
            <person name="Tang Q."/>
            <person name="Xiao L."/>
            <person name="Rajput S."/>
            <person name="Deng P."/>
            <person name="Jia W."/>
            <person name="Huang R."/>
            <person name="Zhang M."/>
            <person name="Sun Y."/>
            <person name="Hu J."/>
            <person name="Fu X."/>
            <person name="Schnable P.S."/>
            <person name="Li F."/>
            <person name="Zhang H."/>
            <person name="Feng B."/>
            <person name="Zhu X."/>
            <person name="Liu R."/>
            <person name="Schnable J.C."/>
            <person name="Zhu J.-K."/>
            <person name="Zhang H."/>
        </authorList>
    </citation>
    <scope>NUCLEOTIDE SEQUENCE [LARGE SCALE GENOMIC DNA]</scope>
</reference>
<dbReference type="AlphaFoldDB" id="A0A3L6PU45"/>
<sequence length="264" mass="30146">MKKEVLRVHLCLVTMMSMCLRWSHRMLLRTLLHEWRRLISDVETESAKVDMESAKVQMDIVKLEKESVKVEMESDKLEMCAKVLMGGVKLENESAKVEMESGKLKMCAKVQMGGVKLGKEELDHMASFSDIETNDEACSFQDGVDLRGHSQVEDDDFNEQGLLIVFVIRVGQLLFIKYDVDSIRVHAKVMYDIVQGFLCLLHVDHLSQMDGQRCHLVQKQADDYKNALSPTHGGDQSDQLPQLQLRPLHLARDHDPLHVQQDSC</sequence>
<dbReference type="EMBL" id="PQIB02000016">
    <property type="protein sequence ID" value="RLM61816.1"/>
    <property type="molecule type" value="Genomic_DNA"/>
</dbReference>
<organism evidence="1 2">
    <name type="scientific">Panicum miliaceum</name>
    <name type="common">Proso millet</name>
    <name type="synonym">Broomcorn millet</name>
    <dbReference type="NCBI Taxonomy" id="4540"/>
    <lineage>
        <taxon>Eukaryota</taxon>
        <taxon>Viridiplantae</taxon>
        <taxon>Streptophyta</taxon>
        <taxon>Embryophyta</taxon>
        <taxon>Tracheophyta</taxon>
        <taxon>Spermatophyta</taxon>
        <taxon>Magnoliopsida</taxon>
        <taxon>Liliopsida</taxon>
        <taxon>Poales</taxon>
        <taxon>Poaceae</taxon>
        <taxon>PACMAD clade</taxon>
        <taxon>Panicoideae</taxon>
        <taxon>Panicodae</taxon>
        <taxon>Paniceae</taxon>
        <taxon>Panicinae</taxon>
        <taxon>Panicum</taxon>
        <taxon>Panicum sect. Panicum</taxon>
    </lineage>
</organism>
<accession>A0A3L6PU45</accession>
<gene>
    <name evidence="1" type="ORF">C2845_PM14G08970</name>
</gene>